<keyword evidence="4 6" id="KW-1133">Transmembrane helix</keyword>
<keyword evidence="5 6" id="KW-0472">Membrane</keyword>
<evidence type="ECO:0000256" key="2">
    <source>
        <dbReference type="ARBA" id="ARBA00022475"/>
    </source>
</evidence>
<dbReference type="RefSeq" id="WP_256813801.1">
    <property type="nucleotide sequence ID" value="NZ_CP101988.1"/>
</dbReference>
<dbReference type="CDD" id="cd16914">
    <property type="entry name" value="EcfT"/>
    <property type="match status" value="1"/>
</dbReference>
<evidence type="ECO:0000313" key="7">
    <source>
        <dbReference type="EMBL" id="UUI76396.1"/>
    </source>
</evidence>
<proteinExistence type="predicted"/>
<dbReference type="PANTHER" id="PTHR34857:SF2">
    <property type="entry name" value="SLL0384 PROTEIN"/>
    <property type="match status" value="1"/>
</dbReference>
<protein>
    <submittedName>
        <fullName evidence="7">Energy-coupling factor transporter transmembrane protein EcfT</fullName>
    </submittedName>
</protein>
<evidence type="ECO:0000256" key="6">
    <source>
        <dbReference type="SAM" id="Phobius"/>
    </source>
</evidence>
<feature type="transmembrane region" description="Helical" evidence="6">
    <location>
        <begin position="45"/>
        <end position="63"/>
    </location>
</feature>
<keyword evidence="2" id="KW-1003">Cell membrane</keyword>
<gene>
    <name evidence="7" type="ORF">NP064_05740</name>
</gene>
<dbReference type="InterPro" id="IPR003339">
    <property type="entry name" value="ABC/ECF_trnsptr_transmembrane"/>
</dbReference>
<dbReference type="Pfam" id="PF02361">
    <property type="entry name" value="CbiQ"/>
    <property type="match status" value="1"/>
</dbReference>
<feature type="transmembrane region" description="Helical" evidence="6">
    <location>
        <begin position="236"/>
        <end position="259"/>
    </location>
</feature>
<reference evidence="7 8" key="1">
    <citation type="submission" date="2022-07" db="EMBL/GenBank/DDBJ databases">
        <title>Novel species in genus cellulomonas.</title>
        <authorList>
            <person name="Ye L."/>
        </authorList>
    </citation>
    <scope>NUCLEOTIDE SEQUENCE [LARGE SCALE GENOMIC DNA]</scope>
    <source>
        <strain evidence="8">zg-Y338</strain>
    </source>
</reference>
<evidence type="ECO:0000256" key="3">
    <source>
        <dbReference type="ARBA" id="ARBA00022692"/>
    </source>
</evidence>
<dbReference type="Proteomes" id="UP001316189">
    <property type="component" value="Chromosome"/>
</dbReference>
<sequence length="272" mass="28370">MSGPGLGRALAHDSLLHRRNPTVKLVVLLLVTGALVAVLDPWTPLALLLVAGPAVTLAGGLPWRTVLRAQWAFTPFALSIFMVNAVTRPGRVLAEVAGLEITDVGVSVGASLGWRTVLVGTLSTAFVLTTDGARLMTSLHQHARLGPRVTFAVLAGYRMLEQLPERWSTIRQAQAARVPPARRGHDRGRAAARAAFTLLVVTLRQSQRMAVAMETRALGAGPRTVHRPAPLGPADAVFAGVVLAACAAVVGLSAAAGWLSSFGAFSGGVSPP</sequence>
<feature type="transmembrane region" description="Helical" evidence="6">
    <location>
        <begin position="21"/>
        <end position="39"/>
    </location>
</feature>
<evidence type="ECO:0000256" key="4">
    <source>
        <dbReference type="ARBA" id="ARBA00022989"/>
    </source>
</evidence>
<name>A0ABY5L0V7_9CELL</name>
<dbReference type="InterPro" id="IPR051611">
    <property type="entry name" value="ECF_transporter_component"/>
</dbReference>
<evidence type="ECO:0000256" key="1">
    <source>
        <dbReference type="ARBA" id="ARBA00004141"/>
    </source>
</evidence>
<dbReference type="PANTHER" id="PTHR34857">
    <property type="entry name" value="SLL0384 PROTEIN"/>
    <property type="match status" value="1"/>
</dbReference>
<evidence type="ECO:0000313" key="8">
    <source>
        <dbReference type="Proteomes" id="UP001316189"/>
    </source>
</evidence>
<comment type="subcellular location">
    <subcellularLocation>
        <location evidence="1">Membrane</location>
        <topology evidence="1">Multi-pass membrane protein</topology>
    </subcellularLocation>
</comment>
<accession>A0ABY5L0V7</accession>
<evidence type="ECO:0000256" key="5">
    <source>
        <dbReference type="ARBA" id="ARBA00023136"/>
    </source>
</evidence>
<dbReference type="EMBL" id="CP101988">
    <property type="protein sequence ID" value="UUI76396.1"/>
    <property type="molecule type" value="Genomic_DNA"/>
</dbReference>
<keyword evidence="8" id="KW-1185">Reference proteome</keyword>
<organism evidence="7 8">
    <name type="scientific">Cellulomonas chengniuliangii</name>
    <dbReference type="NCBI Taxonomy" id="2968084"/>
    <lineage>
        <taxon>Bacteria</taxon>
        <taxon>Bacillati</taxon>
        <taxon>Actinomycetota</taxon>
        <taxon>Actinomycetes</taxon>
        <taxon>Micrococcales</taxon>
        <taxon>Cellulomonadaceae</taxon>
        <taxon>Cellulomonas</taxon>
    </lineage>
</organism>
<keyword evidence="3 6" id="KW-0812">Transmembrane</keyword>